<dbReference type="NCBIfam" id="NF033580">
    <property type="entry name" value="transpos_IS5_3"/>
    <property type="match status" value="1"/>
</dbReference>
<dbReference type="Gene3D" id="3.40.50.300">
    <property type="entry name" value="P-loop containing nucleotide triphosphate hydrolases"/>
    <property type="match status" value="1"/>
</dbReference>
<evidence type="ECO:0000256" key="1">
    <source>
        <dbReference type="SAM" id="MobiDB-lite"/>
    </source>
</evidence>
<dbReference type="InterPro" id="IPR025161">
    <property type="entry name" value="IS402-like_dom"/>
</dbReference>
<dbReference type="PANTHER" id="PTHR46637:SF1">
    <property type="entry name" value="BLL5188 PROTEIN"/>
    <property type="match status" value="1"/>
</dbReference>
<protein>
    <recommendedName>
        <fullName evidence="6">Transposase</fullName>
    </recommendedName>
</protein>
<dbReference type="PANTHER" id="PTHR46637">
    <property type="entry name" value="TIS1421-TRANSPOSASE PROTEIN A"/>
    <property type="match status" value="1"/>
</dbReference>
<organism evidence="4 5">
    <name type="scientific">Mycobacterium shottsii</name>
    <dbReference type="NCBI Taxonomy" id="133549"/>
    <lineage>
        <taxon>Bacteria</taxon>
        <taxon>Bacillati</taxon>
        <taxon>Actinomycetota</taxon>
        <taxon>Actinomycetes</taxon>
        <taxon>Mycobacteriales</taxon>
        <taxon>Mycobacteriaceae</taxon>
        <taxon>Mycobacterium</taxon>
        <taxon>Mycobacterium ulcerans group</taxon>
    </lineage>
</organism>
<evidence type="ECO:0000259" key="3">
    <source>
        <dbReference type="Pfam" id="PF13340"/>
    </source>
</evidence>
<evidence type="ECO:0008006" key="6">
    <source>
        <dbReference type="Google" id="ProtNLM"/>
    </source>
</evidence>
<dbReference type="EMBL" id="AP022572">
    <property type="protein sequence ID" value="BBX59029.1"/>
    <property type="molecule type" value="Genomic_DNA"/>
</dbReference>
<feature type="domain" description="CobQ/CobB/MinD/ParA nucleotide binding" evidence="2">
    <location>
        <begin position="8"/>
        <end position="52"/>
    </location>
</feature>
<evidence type="ECO:0000313" key="4">
    <source>
        <dbReference type="EMBL" id="BBX59029.1"/>
    </source>
</evidence>
<sequence>MVAVSALVLSGKGGTAKTLWQMMLAGEASRAGISTLLVDADPERNLSRACLLNVNGVLADAVWVMRTHAISDDLWSLIVAVLPAGRRRGRPWNDHRRTLEGIIWRYRTGSPWCDLPEHFGPWQSVAERHLRWSVDGIYARIFAAIASDLDAEDADLGALLSVDSTSVRAHQHAAGARSGRRTGGSVELQEISR</sequence>
<dbReference type="InterPro" id="IPR052909">
    <property type="entry name" value="Transposase_6_like"/>
</dbReference>
<gene>
    <name evidence="4" type="ORF">MSHO_43740</name>
</gene>
<dbReference type="Pfam" id="PF13340">
    <property type="entry name" value="DUF4096"/>
    <property type="match status" value="1"/>
</dbReference>
<reference evidence="4 5" key="1">
    <citation type="journal article" date="2019" name="Emerg. Microbes Infect.">
        <title>Comprehensive subspecies identification of 175 nontuberculous mycobacteria species based on 7547 genomic profiles.</title>
        <authorList>
            <person name="Matsumoto Y."/>
            <person name="Kinjo T."/>
            <person name="Motooka D."/>
            <person name="Nabeya D."/>
            <person name="Jung N."/>
            <person name="Uechi K."/>
            <person name="Horii T."/>
            <person name="Iida T."/>
            <person name="Fujita J."/>
            <person name="Nakamura S."/>
        </authorList>
    </citation>
    <scope>NUCLEOTIDE SEQUENCE [LARGE SCALE GENOMIC DNA]</scope>
    <source>
        <strain evidence="4 5">JCM 12657</strain>
    </source>
</reference>
<name>A0A7I7LI17_9MYCO</name>
<dbReference type="Pfam" id="PF01656">
    <property type="entry name" value="CbiA"/>
    <property type="match status" value="1"/>
</dbReference>
<dbReference type="InterPro" id="IPR002586">
    <property type="entry name" value="CobQ/CobB/MinD/ParA_Nub-bd_dom"/>
</dbReference>
<dbReference type="InterPro" id="IPR027417">
    <property type="entry name" value="P-loop_NTPase"/>
</dbReference>
<accession>A0A7I7LI17</accession>
<feature type="domain" description="Insertion element IS402-like" evidence="3">
    <location>
        <begin position="70"/>
        <end position="142"/>
    </location>
</feature>
<dbReference type="SUPFAM" id="SSF52540">
    <property type="entry name" value="P-loop containing nucleoside triphosphate hydrolases"/>
    <property type="match status" value="1"/>
</dbReference>
<dbReference type="AlphaFoldDB" id="A0A7I7LI17"/>
<keyword evidence="5" id="KW-1185">Reference proteome</keyword>
<evidence type="ECO:0000313" key="5">
    <source>
        <dbReference type="Proteomes" id="UP000467164"/>
    </source>
</evidence>
<proteinExistence type="predicted"/>
<feature type="region of interest" description="Disordered" evidence="1">
    <location>
        <begin position="171"/>
        <end position="193"/>
    </location>
</feature>
<dbReference type="Proteomes" id="UP000467164">
    <property type="component" value="Chromosome"/>
</dbReference>
<dbReference type="KEGG" id="msho:MSHO_43740"/>
<evidence type="ECO:0000259" key="2">
    <source>
        <dbReference type="Pfam" id="PF01656"/>
    </source>
</evidence>